<evidence type="ECO:0000256" key="1">
    <source>
        <dbReference type="ARBA" id="ARBA00022676"/>
    </source>
</evidence>
<dbReference type="PATRIC" id="fig|1600.4.peg.30"/>
<feature type="domain" description="Glycosyltransferase 2-like" evidence="3">
    <location>
        <begin position="9"/>
        <end position="127"/>
    </location>
</feature>
<dbReference type="Proteomes" id="UP000035709">
    <property type="component" value="Chromosome"/>
</dbReference>
<keyword evidence="1" id="KW-0328">Glycosyltransferase</keyword>
<dbReference type="STRING" id="1600.LBAT_0030"/>
<evidence type="ECO:0000313" key="4">
    <source>
        <dbReference type="EMBL" id="BAQ56419.1"/>
    </source>
</evidence>
<evidence type="ECO:0000259" key="3">
    <source>
        <dbReference type="Pfam" id="PF00535"/>
    </source>
</evidence>
<protein>
    <submittedName>
        <fullName evidence="4">Glycosyltransferase</fullName>
    </submittedName>
</protein>
<dbReference type="OrthoDB" id="396512at2"/>
<dbReference type="InterPro" id="IPR001173">
    <property type="entry name" value="Glyco_trans_2-like"/>
</dbReference>
<organism evidence="4 5">
    <name type="scientific">Lactobacillus acetotolerans</name>
    <dbReference type="NCBI Taxonomy" id="1600"/>
    <lineage>
        <taxon>Bacteria</taxon>
        <taxon>Bacillati</taxon>
        <taxon>Bacillota</taxon>
        <taxon>Bacilli</taxon>
        <taxon>Lactobacillales</taxon>
        <taxon>Lactobacillaceae</taxon>
        <taxon>Lactobacillus</taxon>
    </lineage>
</organism>
<dbReference type="AlphaFoldDB" id="A0A0D6A174"/>
<dbReference type="RefSeq" id="WP_060459010.1">
    <property type="nucleotide sequence ID" value="NZ_AP014808.1"/>
</dbReference>
<evidence type="ECO:0000313" key="5">
    <source>
        <dbReference type="Proteomes" id="UP000035709"/>
    </source>
</evidence>
<proteinExistence type="predicted"/>
<dbReference type="GO" id="GO:0016757">
    <property type="term" value="F:glycosyltransferase activity"/>
    <property type="evidence" value="ECO:0007669"/>
    <property type="project" value="UniProtKB-KW"/>
</dbReference>
<dbReference type="Pfam" id="PF00535">
    <property type="entry name" value="Glycos_transf_2"/>
    <property type="match status" value="1"/>
</dbReference>
<reference evidence="4 5" key="1">
    <citation type="submission" date="2015-03" db="EMBL/GenBank/DDBJ databases">
        <title>Complete genome sequence of Lactobacillus acetotolerans NBRC 13120.</title>
        <authorList>
            <person name="Toh H."/>
            <person name="Morita H."/>
            <person name="Fujita N."/>
        </authorList>
    </citation>
    <scope>NUCLEOTIDE SEQUENCE [LARGE SCALE GENOMIC DNA]</scope>
    <source>
        <strain evidence="4 5">NBRC 13120</strain>
    </source>
</reference>
<accession>A0A0D6A174</accession>
<evidence type="ECO:0000256" key="2">
    <source>
        <dbReference type="ARBA" id="ARBA00022679"/>
    </source>
</evidence>
<dbReference type="KEGG" id="lae:LBAT_0030"/>
<gene>
    <name evidence="4" type="ORF">LBAT_0030</name>
</gene>
<dbReference type="EMBL" id="AP014808">
    <property type="protein sequence ID" value="BAQ56419.1"/>
    <property type="molecule type" value="Genomic_DNA"/>
</dbReference>
<sequence length="327" mass="38156">MIKRESLITIVVPVYNVEKYLFRCVNSILNQTYKKLQIILVDDGSTDSSGKLCDSFKSDKRVSVIHKINNGLSSARNAALPLVKGEYVTFIDSDDWVDKNFIEILYKNLVKANADISVVGYYISPEQGKEHSYFGKDVNVEVMDSKQALGTFLLHDGLGVTVWGKLYKTILWKNIRCPEGKLHEDQYTTYKLLDLANKIVFDKVPLYHYYQRSTSIGHSSFSIRSYDLYDGIHEEYSFIINKYPDIKENAKLERDIWELVFVNMMLRANVNNKKIIKKVHQHISSDSNIIFSSNHLSRIRKIQMWLFTHTFYIYKFVYKNIKNRKTL</sequence>
<keyword evidence="5" id="KW-1185">Reference proteome</keyword>
<name>A0A0D6A174_9LACO</name>
<dbReference type="SUPFAM" id="SSF53448">
    <property type="entry name" value="Nucleotide-diphospho-sugar transferases"/>
    <property type="match status" value="1"/>
</dbReference>
<dbReference type="CDD" id="cd00761">
    <property type="entry name" value="Glyco_tranf_GTA_type"/>
    <property type="match status" value="1"/>
</dbReference>
<keyword evidence="2 4" id="KW-0808">Transferase</keyword>
<dbReference type="Gene3D" id="3.90.550.10">
    <property type="entry name" value="Spore Coat Polysaccharide Biosynthesis Protein SpsA, Chain A"/>
    <property type="match status" value="1"/>
</dbReference>
<dbReference type="PANTHER" id="PTHR22916:SF51">
    <property type="entry name" value="GLYCOSYLTRANSFERASE EPSH-RELATED"/>
    <property type="match status" value="1"/>
</dbReference>
<dbReference type="InterPro" id="IPR029044">
    <property type="entry name" value="Nucleotide-diphossugar_trans"/>
</dbReference>
<dbReference type="PANTHER" id="PTHR22916">
    <property type="entry name" value="GLYCOSYLTRANSFERASE"/>
    <property type="match status" value="1"/>
</dbReference>